<sequence length="829" mass="93073">MSAPIRPAFLDDPTMPEFAKALGEYMYNSQVANHTHLTSIGSSLADLTTSSHDNTRAISNLQAEVRSSRAVVDLCELRFSGVPEDSPIPDEELATKILTQMQCVDRVGPLLSVRRWALPSNRPPASNAVNPTPSQAAPGGITHEKTTSLVVKFSSPTVRDYVLSKSIHLKDATVNSIFGFGGQHRMYVSHVLPSSVYPIWRAALSKAKELNYLRPQIHNMTVVMRPDLKSPTIPIITKEDLIKLLPRQPANPPSQAPGTSDLASPVSLTPSDPDEEISSCDASLASDDSDVNDRCSELTTDSETDEGDTNEDEGSIDEDSDTTDSQESVSTNIPLYSNSPHTLEYATHLLAEWFVQSKTAKKWMDGLVKIFKKLLPQENNFSTSGRRFLKTVESYAPENETTRHYYCRDCEAQYGDIKFMFEHRNLGKLLLSRPQCHRDKGLICDINDGSGFIRSNGVFGEKGLYDLTLVSFLDGLNYSNSSIPNVWPYYYTIAELPEHLREMFITVGAIWADDTKPKMNSYMEPTCIKIRQCFTEGIKWIDPDTKEEHTTRVIAPEIIADKPARSEKAAVLGKKRKRIYSFLEREARARTNNRMHRQAKKAGKLFKNAKKSTKTRINVKGLTSVSVIEMLPGLDLSKCFFPECLHALCLGGTRTIVGVQVGTTFEQVLPKELDFRFKMLGRSIDLEVADVTDGFLKEIVDPANALNNVKIHSRAEINGIKYTSKLHKELKTDTSYVHIVKKNLEEMYCIIESFVNRSEANFLHVRVLKIKHNEMIVHEESKVVVTHILPFEESPSEDLLRVTEIRSINPLIKVGKFICEMPNHLRKVL</sequence>
<keyword evidence="2" id="KW-1185">Reference proteome</keyword>
<dbReference type="EMBL" id="CM056743">
    <property type="protein sequence ID" value="KAJ8668930.1"/>
    <property type="molecule type" value="Genomic_DNA"/>
</dbReference>
<reference evidence="1" key="1">
    <citation type="submission" date="2023-04" db="EMBL/GenBank/DDBJ databases">
        <title>A chromosome-level genome assembly of the parasitoid wasp Eretmocerus hayati.</title>
        <authorList>
            <person name="Zhong Y."/>
            <person name="Liu S."/>
            <person name="Liu Y."/>
        </authorList>
    </citation>
    <scope>NUCLEOTIDE SEQUENCE</scope>
    <source>
        <strain evidence="1">ZJU_SS_LIU_2023</strain>
    </source>
</reference>
<comment type="caution">
    <text evidence="1">The sequence shown here is derived from an EMBL/GenBank/DDBJ whole genome shotgun (WGS) entry which is preliminary data.</text>
</comment>
<accession>A0ACC2NCQ3</accession>
<name>A0ACC2NCQ3_9HYME</name>
<protein>
    <submittedName>
        <fullName evidence="1">Uncharacterized protein</fullName>
    </submittedName>
</protein>
<evidence type="ECO:0000313" key="2">
    <source>
        <dbReference type="Proteomes" id="UP001239111"/>
    </source>
</evidence>
<proteinExistence type="predicted"/>
<gene>
    <name evidence="1" type="ORF">QAD02_000189</name>
</gene>
<organism evidence="1 2">
    <name type="scientific">Eretmocerus hayati</name>
    <dbReference type="NCBI Taxonomy" id="131215"/>
    <lineage>
        <taxon>Eukaryota</taxon>
        <taxon>Metazoa</taxon>
        <taxon>Ecdysozoa</taxon>
        <taxon>Arthropoda</taxon>
        <taxon>Hexapoda</taxon>
        <taxon>Insecta</taxon>
        <taxon>Pterygota</taxon>
        <taxon>Neoptera</taxon>
        <taxon>Endopterygota</taxon>
        <taxon>Hymenoptera</taxon>
        <taxon>Apocrita</taxon>
        <taxon>Proctotrupomorpha</taxon>
        <taxon>Chalcidoidea</taxon>
        <taxon>Aphelinidae</taxon>
        <taxon>Aphelininae</taxon>
        <taxon>Eretmocerus</taxon>
    </lineage>
</organism>
<evidence type="ECO:0000313" key="1">
    <source>
        <dbReference type="EMBL" id="KAJ8668930.1"/>
    </source>
</evidence>
<dbReference type="Proteomes" id="UP001239111">
    <property type="component" value="Chromosome 3"/>
</dbReference>